<organism evidence="1 2">
    <name type="scientific">Pochonia chlamydosporia 170</name>
    <dbReference type="NCBI Taxonomy" id="1380566"/>
    <lineage>
        <taxon>Eukaryota</taxon>
        <taxon>Fungi</taxon>
        <taxon>Dikarya</taxon>
        <taxon>Ascomycota</taxon>
        <taxon>Pezizomycotina</taxon>
        <taxon>Sordariomycetes</taxon>
        <taxon>Hypocreomycetidae</taxon>
        <taxon>Hypocreales</taxon>
        <taxon>Clavicipitaceae</taxon>
        <taxon>Pochonia</taxon>
    </lineage>
</organism>
<evidence type="ECO:0000313" key="2">
    <source>
        <dbReference type="Proteomes" id="UP000078397"/>
    </source>
</evidence>
<sequence length="384" mass="43213">MASSIPLPRACYDEYCATITKDTIRTTRTVSLADGGVWEYDDTYLEKSEAEIIMALLPSLEVFLLDIDNFGEKTVARLLDNQSGLGWGCLPILPRMKRLDIRSQDNDWTIHYTNSVAQALIKCAPNIETLSLYNIDMRSGLINSIPSLDLACDGAARERIDNAKTPISWLRNLRTIDLVDCCLENDELMWLQNMTSDCGGLERFSLKKKYCGQGLGPELWPCKVLDAISGASKSLKELNLHIKGTLYTQDRNAAEHVCGRNQLARLTRLETLEIHEDAFCRGHSMAYEEEDISDSTIDDWSCLTRIVPNSVKNLVIWADKYMPSLKDLMHFAEHVLAGHFPSLRHTHVVFSDYHSIPQDKSAETITVSVNNDDHCEIIGQSGKQ</sequence>
<dbReference type="SUPFAM" id="SSF52047">
    <property type="entry name" value="RNI-like"/>
    <property type="match status" value="1"/>
</dbReference>
<gene>
    <name evidence="1" type="ORF">VFPPC_11752</name>
</gene>
<reference evidence="1 2" key="1">
    <citation type="journal article" date="2016" name="PLoS Pathog.">
        <title>Biosynthesis of antibiotic leucinostatins in bio-control fungus Purpureocillium lilacinum and their inhibition on phytophthora revealed by genome mining.</title>
        <authorList>
            <person name="Wang G."/>
            <person name="Liu Z."/>
            <person name="Lin R."/>
            <person name="Li E."/>
            <person name="Mao Z."/>
            <person name="Ling J."/>
            <person name="Yang Y."/>
            <person name="Yin W.B."/>
            <person name="Xie B."/>
        </authorList>
    </citation>
    <scope>NUCLEOTIDE SEQUENCE [LARGE SCALE GENOMIC DNA]</scope>
    <source>
        <strain evidence="1">170</strain>
    </source>
</reference>
<dbReference type="InterPro" id="IPR032675">
    <property type="entry name" value="LRR_dom_sf"/>
</dbReference>
<dbReference type="OrthoDB" id="2520703at2759"/>
<evidence type="ECO:0000313" key="1">
    <source>
        <dbReference type="EMBL" id="OAQ58005.1"/>
    </source>
</evidence>
<dbReference type="Proteomes" id="UP000078397">
    <property type="component" value="Unassembled WGS sequence"/>
</dbReference>
<dbReference type="GeneID" id="28853840"/>
<proteinExistence type="predicted"/>
<dbReference type="EMBL" id="LSBJ02000002">
    <property type="protein sequence ID" value="OAQ58005.1"/>
    <property type="molecule type" value="Genomic_DNA"/>
</dbReference>
<protein>
    <submittedName>
        <fullName evidence="1">Uncharacterized protein</fullName>
    </submittedName>
</protein>
<dbReference type="AlphaFoldDB" id="A0A179EXT7"/>
<accession>A0A179EXT7</accession>
<keyword evidence="2" id="KW-1185">Reference proteome</keyword>
<name>A0A179EXT7_METCM</name>
<dbReference type="Gene3D" id="3.80.10.10">
    <property type="entry name" value="Ribonuclease Inhibitor"/>
    <property type="match status" value="1"/>
</dbReference>
<dbReference type="RefSeq" id="XP_018136233.1">
    <property type="nucleotide sequence ID" value="XM_018289846.1"/>
</dbReference>
<dbReference type="KEGG" id="pchm:VFPPC_11752"/>
<comment type="caution">
    <text evidence="1">The sequence shown here is derived from an EMBL/GenBank/DDBJ whole genome shotgun (WGS) entry which is preliminary data.</text>
</comment>